<protein>
    <recommendedName>
        <fullName evidence="4">3D domain-containing protein</fullName>
    </recommendedName>
</protein>
<evidence type="ECO:0000313" key="2">
    <source>
        <dbReference type="EMBL" id="OHA54413.1"/>
    </source>
</evidence>
<name>A0A1G2Q1G1_9BACT</name>
<dbReference type="CDD" id="cd22784">
    <property type="entry name" value="DPBB_MltA_YuiC-like"/>
    <property type="match status" value="1"/>
</dbReference>
<evidence type="ECO:0000313" key="3">
    <source>
        <dbReference type="Proteomes" id="UP000177575"/>
    </source>
</evidence>
<accession>A0A1G2Q1G1</accession>
<dbReference type="AlphaFoldDB" id="A0A1G2Q1G1"/>
<comment type="caution">
    <text evidence="2">The sequence shown here is derived from an EMBL/GenBank/DDBJ whole genome shotgun (WGS) entry which is preliminary data.</text>
</comment>
<dbReference type="Proteomes" id="UP000177575">
    <property type="component" value="Unassembled WGS sequence"/>
</dbReference>
<feature type="chain" id="PRO_5009583960" description="3D domain-containing protein" evidence="1">
    <location>
        <begin position="31"/>
        <end position="168"/>
    </location>
</feature>
<sequence length="168" mass="18942">MKLLSIAFYRRYRLQLAVFSLFLSAPWAFPQVPAVAAMNESLAVGEVAPFVLPLFELGPSQTLSFPESAPRPARYVIRLPVTAYSSTPDQTDDTPFITASGSHVRWGVVATNFLPIGTLVRLPDHYGDQIFVVEDRMNARYNVRLDIWMETRQEARAWGLKDVNLEVL</sequence>
<reference evidence="2 3" key="1">
    <citation type="journal article" date="2016" name="Nat. Commun.">
        <title>Thousands of microbial genomes shed light on interconnected biogeochemical processes in an aquifer system.</title>
        <authorList>
            <person name="Anantharaman K."/>
            <person name="Brown C.T."/>
            <person name="Hug L.A."/>
            <person name="Sharon I."/>
            <person name="Castelle C.J."/>
            <person name="Probst A.J."/>
            <person name="Thomas B.C."/>
            <person name="Singh A."/>
            <person name="Wilkins M.J."/>
            <person name="Karaoz U."/>
            <person name="Brodie E.L."/>
            <person name="Williams K.H."/>
            <person name="Hubbard S.S."/>
            <person name="Banfield J.F."/>
        </authorList>
    </citation>
    <scope>NUCLEOTIDE SEQUENCE [LARGE SCALE GENOMIC DNA]</scope>
</reference>
<gene>
    <name evidence="2" type="ORF">A2388_01555</name>
</gene>
<organism evidence="2 3">
    <name type="scientific">Candidatus Veblenbacteria bacterium RIFOXYB1_FULL_43_13</name>
    <dbReference type="NCBI Taxonomy" id="1802426"/>
    <lineage>
        <taxon>Bacteria</taxon>
        <taxon>Candidatus Vebleniibacteriota</taxon>
    </lineage>
</organism>
<feature type="signal peptide" evidence="1">
    <location>
        <begin position="1"/>
        <end position="30"/>
    </location>
</feature>
<evidence type="ECO:0000256" key="1">
    <source>
        <dbReference type="SAM" id="SignalP"/>
    </source>
</evidence>
<evidence type="ECO:0008006" key="4">
    <source>
        <dbReference type="Google" id="ProtNLM"/>
    </source>
</evidence>
<dbReference type="EMBL" id="MHTC01000050">
    <property type="protein sequence ID" value="OHA54413.1"/>
    <property type="molecule type" value="Genomic_DNA"/>
</dbReference>
<proteinExistence type="predicted"/>
<keyword evidence="1" id="KW-0732">Signal</keyword>